<protein>
    <submittedName>
        <fullName evidence="1">Uncharacterized protein</fullName>
    </submittedName>
</protein>
<evidence type="ECO:0000313" key="1">
    <source>
        <dbReference type="EMBL" id="KAK6789331.1"/>
    </source>
</evidence>
<reference evidence="1 2" key="1">
    <citation type="submission" date="2024-02" db="EMBL/GenBank/DDBJ databases">
        <title>de novo genome assembly of Solanum bulbocastanum strain 11H21.</title>
        <authorList>
            <person name="Hosaka A.J."/>
        </authorList>
    </citation>
    <scope>NUCLEOTIDE SEQUENCE [LARGE SCALE GENOMIC DNA]</scope>
    <source>
        <tissue evidence="1">Young leaves</tissue>
    </source>
</reference>
<keyword evidence="2" id="KW-1185">Reference proteome</keyword>
<accession>A0AAN8TPL6</accession>
<evidence type="ECO:0000313" key="2">
    <source>
        <dbReference type="Proteomes" id="UP001371456"/>
    </source>
</evidence>
<dbReference type="AlphaFoldDB" id="A0AAN8TPL6"/>
<comment type="caution">
    <text evidence="1">The sequence shown here is derived from an EMBL/GenBank/DDBJ whole genome shotgun (WGS) entry which is preliminary data.</text>
</comment>
<gene>
    <name evidence="1" type="ORF">RDI58_013130</name>
</gene>
<name>A0AAN8TPL6_SOLBU</name>
<dbReference type="EMBL" id="JBANQN010000005">
    <property type="protein sequence ID" value="KAK6789331.1"/>
    <property type="molecule type" value="Genomic_DNA"/>
</dbReference>
<sequence>MYPEISISSTCGSTTFKFTKCYTTYSIICMEHIYKKIPNYLNQRPDNMKAAMYSTSDPITCGFAKKWWRDYHSNIAIEL</sequence>
<dbReference type="Proteomes" id="UP001371456">
    <property type="component" value="Unassembled WGS sequence"/>
</dbReference>
<proteinExistence type="predicted"/>
<organism evidence="1 2">
    <name type="scientific">Solanum bulbocastanum</name>
    <name type="common">Wild potato</name>
    <dbReference type="NCBI Taxonomy" id="147425"/>
    <lineage>
        <taxon>Eukaryota</taxon>
        <taxon>Viridiplantae</taxon>
        <taxon>Streptophyta</taxon>
        <taxon>Embryophyta</taxon>
        <taxon>Tracheophyta</taxon>
        <taxon>Spermatophyta</taxon>
        <taxon>Magnoliopsida</taxon>
        <taxon>eudicotyledons</taxon>
        <taxon>Gunneridae</taxon>
        <taxon>Pentapetalae</taxon>
        <taxon>asterids</taxon>
        <taxon>lamiids</taxon>
        <taxon>Solanales</taxon>
        <taxon>Solanaceae</taxon>
        <taxon>Solanoideae</taxon>
        <taxon>Solaneae</taxon>
        <taxon>Solanum</taxon>
    </lineage>
</organism>